<reference evidence="2" key="1">
    <citation type="journal article" date="2020" name="Stud. Mycol.">
        <title>101 Dothideomycetes genomes: a test case for predicting lifestyles and emergence of pathogens.</title>
        <authorList>
            <person name="Haridas S."/>
            <person name="Albert R."/>
            <person name="Binder M."/>
            <person name="Bloem J."/>
            <person name="Labutti K."/>
            <person name="Salamov A."/>
            <person name="Andreopoulos B."/>
            <person name="Baker S."/>
            <person name="Barry K."/>
            <person name="Bills G."/>
            <person name="Bluhm B."/>
            <person name="Cannon C."/>
            <person name="Castanera R."/>
            <person name="Culley D."/>
            <person name="Daum C."/>
            <person name="Ezra D."/>
            <person name="Gonzalez J."/>
            <person name="Henrissat B."/>
            <person name="Kuo A."/>
            <person name="Liang C."/>
            <person name="Lipzen A."/>
            <person name="Lutzoni F."/>
            <person name="Magnuson J."/>
            <person name="Mondo S."/>
            <person name="Nolan M."/>
            <person name="Ohm R."/>
            <person name="Pangilinan J."/>
            <person name="Park H.-J."/>
            <person name="Ramirez L."/>
            <person name="Alfaro M."/>
            <person name="Sun H."/>
            <person name="Tritt A."/>
            <person name="Yoshinaga Y."/>
            <person name="Zwiers L.-H."/>
            <person name="Turgeon B."/>
            <person name="Goodwin S."/>
            <person name="Spatafora J."/>
            <person name="Crous P."/>
            <person name="Grigoriev I."/>
        </authorList>
    </citation>
    <scope>NUCLEOTIDE SEQUENCE</scope>
    <source>
        <strain evidence="2">CBS 122368</strain>
    </source>
</reference>
<dbReference type="OrthoDB" id="3799196at2759"/>
<evidence type="ECO:0000256" key="1">
    <source>
        <dbReference type="SAM" id="MobiDB-lite"/>
    </source>
</evidence>
<sequence>MATLPVGASVDDAKMAAGHDYLQWKEFYRLTLEEARALLDKNPDQTWTKLPYSEKCRITEKVNDTLATQRIPRVSSDVVHWRMTYAVRDTKKGATSASSTTQGSSSAASAARPYDPVRDI</sequence>
<protein>
    <submittedName>
        <fullName evidence="2">Uncharacterized protein</fullName>
    </submittedName>
</protein>
<dbReference type="GeneID" id="54581602"/>
<dbReference type="RefSeq" id="XP_033688955.1">
    <property type="nucleotide sequence ID" value="XM_033828272.1"/>
</dbReference>
<name>A0A6A6ITT6_9PLEO</name>
<accession>A0A6A6ITT6</accession>
<proteinExistence type="predicted"/>
<dbReference type="Proteomes" id="UP000800094">
    <property type="component" value="Unassembled WGS sequence"/>
</dbReference>
<dbReference type="AlphaFoldDB" id="A0A6A6ITT6"/>
<keyword evidence="3" id="KW-1185">Reference proteome</keyword>
<dbReference type="EMBL" id="ML987191">
    <property type="protein sequence ID" value="KAF2253951.1"/>
    <property type="molecule type" value="Genomic_DNA"/>
</dbReference>
<feature type="region of interest" description="Disordered" evidence="1">
    <location>
        <begin position="90"/>
        <end position="120"/>
    </location>
</feature>
<evidence type="ECO:0000313" key="2">
    <source>
        <dbReference type="EMBL" id="KAF2253951.1"/>
    </source>
</evidence>
<gene>
    <name evidence="2" type="ORF">BU26DRAFT_516211</name>
</gene>
<organism evidence="2 3">
    <name type="scientific">Trematosphaeria pertusa</name>
    <dbReference type="NCBI Taxonomy" id="390896"/>
    <lineage>
        <taxon>Eukaryota</taxon>
        <taxon>Fungi</taxon>
        <taxon>Dikarya</taxon>
        <taxon>Ascomycota</taxon>
        <taxon>Pezizomycotina</taxon>
        <taxon>Dothideomycetes</taxon>
        <taxon>Pleosporomycetidae</taxon>
        <taxon>Pleosporales</taxon>
        <taxon>Massarineae</taxon>
        <taxon>Trematosphaeriaceae</taxon>
        <taxon>Trematosphaeria</taxon>
    </lineage>
</organism>
<feature type="compositionally biased region" description="Low complexity" evidence="1">
    <location>
        <begin position="93"/>
        <end position="111"/>
    </location>
</feature>
<evidence type="ECO:0000313" key="3">
    <source>
        <dbReference type="Proteomes" id="UP000800094"/>
    </source>
</evidence>